<organism evidence="1 2">
    <name type="scientific">Pelagicoccus mobilis</name>
    <dbReference type="NCBI Taxonomy" id="415221"/>
    <lineage>
        <taxon>Bacteria</taxon>
        <taxon>Pseudomonadati</taxon>
        <taxon>Verrucomicrobiota</taxon>
        <taxon>Opitutia</taxon>
        <taxon>Puniceicoccales</taxon>
        <taxon>Pelagicoccaceae</taxon>
        <taxon>Pelagicoccus</taxon>
    </lineage>
</organism>
<gene>
    <name evidence="1" type="ORF">JIN87_11545</name>
</gene>
<dbReference type="Proteomes" id="UP000617628">
    <property type="component" value="Unassembled WGS sequence"/>
</dbReference>
<keyword evidence="2" id="KW-1185">Reference proteome</keyword>
<dbReference type="RefSeq" id="WP_200355718.1">
    <property type="nucleotide sequence ID" value="NZ_JAENIL010000019.1"/>
</dbReference>
<dbReference type="AlphaFoldDB" id="A0A934VRH1"/>
<evidence type="ECO:0000313" key="2">
    <source>
        <dbReference type="Proteomes" id="UP000617628"/>
    </source>
</evidence>
<accession>A0A934VRH1</accession>
<evidence type="ECO:0000313" key="1">
    <source>
        <dbReference type="EMBL" id="MBK1877504.1"/>
    </source>
</evidence>
<protein>
    <submittedName>
        <fullName evidence="1">Uncharacterized protein</fullName>
    </submittedName>
</protein>
<name>A0A934VRH1_9BACT</name>
<reference evidence="1" key="1">
    <citation type="submission" date="2021-01" db="EMBL/GenBank/DDBJ databases">
        <title>Modified the classification status of verrucomicrobia.</title>
        <authorList>
            <person name="Feng X."/>
        </authorList>
    </citation>
    <scope>NUCLEOTIDE SEQUENCE</scope>
    <source>
        <strain evidence="1">KCTC 13126</strain>
    </source>
</reference>
<sequence length="200" mass="23036">MQRIEEVIVTEYLEQNGFLVRLLRKSRPQSKKTLDDGLDLYVRNMVFREGAREPNFLLFSSELRYLESAIVCVRGWFGEKAALASMTGGAEILKYLESNVFKKVEKWFEYDPAVSFGTQNPPKKILVAPVFPTQEPHRSQCVEQLKDKGVDGIVSFKSMVLDLIDRVDTKQVYDKSDLLQLLRMLKTFDLVKDSQMNFLG</sequence>
<proteinExistence type="predicted"/>
<dbReference type="EMBL" id="JAENIL010000019">
    <property type="protein sequence ID" value="MBK1877504.1"/>
    <property type="molecule type" value="Genomic_DNA"/>
</dbReference>
<comment type="caution">
    <text evidence="1">The sequence shown here is derived from an EMBL/GenBank/DDBJ whole genome shotgun (WGS) entry which is preliminary data.</text>
</comment>